<dbReference type="SUPFAM" id="SSF64383">
    <property type="entry name" value="Cell-division protein ZipA, C-terminal domain"/>
    <property type="match status" value="1"/>
</dbReference>
<evidence type="ECO:0000256" key="2">
    <source>
        <dbReference type="RuleBase" id="RU003613"/>
    </source>
</evidence>
<evidence type="ECO:0000256" key="4">
    <source>
        <dbReference type="SAM" id="Phobius"/>
    </source>
</evidence>
<dbReference type="Gene3D" id="3.30.1400.10">
    <property type="entry name" value="ZipA, C-terminal FtsZ-binding domain"/>
    <property type="match status" value="1"/>
</dbReference>
<evidence type="ECO:0000259" key="5">
    <source>
        <dbReference type="SMART" id="SM00771"/>
    </source>
</evidence>
<accession>A0ABU1D3K2</accession>
<dbReference type="GO" id="GO:0051301">
    <property type="term" value="P:cell division"/>
    <property type="evidence" value="ECO:0007669"/>
    <property type="project" value="UniProtKB-KW"/>
</dbReference>
<comment type="similarity">
    <text evidence="1">Belongs to the ZipA family.</text>
</comment>
<comment type="function">
    <text evidence="1">Essential cell division protein that stabilizes the FtsZ protofilaments by cross-linking them and that serves as a cytoplasmic membrane anchor for the Z ring. Also required for the recruitment to the septal ring of downstream cell division proteins.</text>
</comment>
<dbReference type="SMART" id="SM00771">
    <property type="entry name" value="ZipA_C"/>
    <property type="match status" value="1"/>
</dbReference>
<dbReference type="RefSeq" id="WP_347286443.1">
    <property type="nucleotide sequence ID" value="NZ_JAUZQE010000005.1"/>
</dbReference>
<dbReference type="Pfam" id="PF04354">
    <property type="entry name" value="ZipA_C"/>
    <property type="match status" value="1"/>
</dbReference>
<keyword evidence="1 6" id="KW-0132">Cell division</keyword>
<comment type="subcellular location">
    <subcellularLocation>
        <location evidence="2">Cell inner membrane</location>
        <topology evidence="2">Single-pass type I membrane protein</topology>
    </subcellularLocation>
</comment>
<feature type="domain" description="ZipA C-terminal FtsZ-binding" evidence="5">
    <location>
        <begin position="212"/>
        <end position="332"/>
    </location>
</feature>
<keyword evidence="4" id="KW-1133">Transmembrane helix</keyword>
<keyword evidence="2 4" id="KW-0472">Membrane</keyword>
<keyword evidence="7" id="KW-1185">Reference proteome</keyword>
<gene>
    <name evidence="6" type="ORF">Q8947_03270</name>
</gene>
<dbReference type="EMBL" id="JAUZQE010000005">
    <property type="protein sequence ID" value="MDR4125004.1"/>
    <property type="molecule type" value="Genomic_DNA"/>
</dbReference>
<keyword evidence="2" id="KW-1003">Cell membrane</keyword>
<feature type="transmembrane region" description="Helical" evidence="4">
    <location>
        <begin position="6"/>
        <end position="25"/>
    </location>
</feature>
<evidence type="ECO:0000313" key="7">
    <source>
        <dbReference type="Proteomes" id="UP001232156"/>
    </source>
</evidence>
<keyword evidence="2" id="KW-0997">Cell inner membrane</keyword>
<comment type="caution">
    <text evidence="6">The sequence shown here is derived from an EMBL/GenBank/DDBJ whole genome shotgun (WGS) entry which is preliminary data.</text>
</comment>
<proteinExistence type="inferred from homology"/>
<dbReference type="InterPro" id="IPR036765">
    <property type="entry name" value="ZipA_FtsZ-bd_C_sf"/>
</dbReference>
<evidence type="ECO:0000313" key="6">
    <source>
        <dbReference type="EMBL" id="MDR4125004.1"/>
    </source>
</evidence>
<dbReference type="Proteomes" id="UP001232156">
    <property type="component" value="Unassembled WGS sequence"/>
</dbReference>
<sequence>MSDLQIALILLGIVLILLVLLFNWWQDRRVRKQMQERFPEREVDPLLGPPPPSATGLRREPAFGPVDPGPAGPAVAPGMTPDPAADEADDIEEVDAATEMVIDISFAQPVPSDLLHAATHTVRRVGSKPVRMFAERDGGGHRARLRAGESYVSMQLAVLLANRSGALTEIEWSELWTIAQGIAERFDGALEGPEQQQVVERARALDALCADLDAMVGLALQLPGPVAAADAIRALEDAGFLRYGAALAWMSDRGIPRFTALFDGQQPGVLQAAEVERIDLVLDLPNSPQDDQAFSRMVGVGRHLAATLDAQLVDDHGNPVPEGTEEAIDRQLHERYGQLAQAGFVAGEARAARLFS</sequence>
<organism evidence="6 7">
    <name type="scientific">Yanghanlia caeni</name>
    <dbReference type="NCBI Taxonomy" id="3064283"/>
    <lineage>
        <taxon>Bacteria</taxon>
        <taxon>Pseudomonadati</taxon>
        <taxon>Pseudomonadota</taxon>
        <taxon>Betaproteobacteria</taxon>
        <taxon>Burkholderiales</taxon>
        <taxon>Alcaligenaceae</taxon>
        <taxon>Yanghanlia</taxon>
    </lineage>
</organism>
<evidence type="ECO:0000256" key="3">
    <source>
        <dbReference type="SAM" id="MobiDB-lite"/>
    </source>
</evidence>
<keyword evidence="2 4" id="KW-0812">Transmembrane</keyword>
<dbReference type="InterPro" id="IPR007449">
    <property type="entry name" value="ZipA_FtsZ-bd_C"/>
</dbReference>
<keyword evidence="1" id="KW-0131">Cell cycle</keyword>
<protein>
    <recommendedName>
        <fullName evidence="1">Cell division protein ZipA</fullName>
    </recommendedName>
</protein>
<evidence type="ECO:0000256" key="1">
    <source>
        <dbReference type="RuleBase" id="RU003612"/>
    </source>
</evidence>
<feature type="region of interest" description="Disordered" evidence="3">
    <location>
        <begin position="39"/>
        <end position="73"/>
    </location>
</feature>
<reference evidence="6 7" key="1">
    <citation type="submission" date="2023-08" db="EMBL/GenBank/DDBJ databases">
        <title>Alcaligenaceae gen. nov., a novel taxon isolated from the sludge of Yixing Pesticide Factory.</title>
        <authorList>
            <person name="Ruan L."/>
        </authorList>
    </citation>
    <scope>NUCLEOTIDE SEQUENCE [LARGE SCALE GENOMIC DNA]</scope>
    <source>
        <strain evidence="6 7">LG-2</strain>
    </source>
</reference>
<name>A0ABU1D3K2_9BURK</name>